<evidence type="ECO:0000313" key="1">
    <source>
        <dbReference type="EMBL" id="TDE30106.1"/>
    </source>
</evidence>
<evidence type="ECO:0008006" key="3">
    <source>
        <dbReference type="Google" id="ProtNLM"/>
    </source>
</evidence>
<reference evidence="1 2" key="1">
    <citation type="submission" date="2019-03" db="EMBL/GenBank/DDBJ databases">
        <title>Draft genome sequences of novel Actinobacteria.</title>
        <authorList>
            <person name="Sahin N."/>
            <person name="Ay H."/>
            <person name="Saygin H."/>
        </authorList>
    </citation>
    <scope>NUCLEOTIDE SEQUENCE [LARGE SCALE GENOMIC DNA]</scope>
    <source>
        <strain evidence="1 2">6K102</strain>
    </source>
</reference>
<dbReference type="EMBL" id="SMLD01000192">
    <property type="protein sequence ID" value="TDE30106.1"/>
    <property type="molecule type" value="Genomic_DNA"/>
</dbReference>
<keyword evidence="2" id="KW-1185">Reference proteome</keyword>
<dbReference type="RefSeq" id="WP_132639674.1">
    <property type="nucleotide sequence ID" value="NZ_SMLD01000192.1"/>
</dbReference>
<dbReference type="PROSITE" id="PS51257">
    <property type="entry name" value="PROKAR_LIPOPROTEIN"/>
    <property type="match status" value="1"/>
</dbReference>
<gene>
    <name evidence="1" type="ORF">E1295_41350</name>
</gene>
<protein>
    <recommendedName>
        <fullName evidence="3">Lipoprotein</fullName>
    </recommendedName>
</protein>
<dbReference type="AlphaFoldDB" id="A0A4R5EB06"/>
<name>A0A4R5EB06_9ACTN</name>
<comment type="caution">
    <text evidence="1">The sequence shown here is derived from an EMBL/GenBank/DDBJ whole genome shotgun (WGS) entry which is preliminary data.</text>
</comment>
<proteinExistence type="predicted"/>
<sequence length="287" mass="32234">MRWRSVTAVCCALFLAGCGDQSREGEVVAALPAGPEARALRLPLDMYRVSADESAMLDHTADTLVEICMRGKGVPWTRLPRFHVDDAPHRRRYGVIEEEAAKRFGYHPVRDPSELRKEQAWQARDDRLTSEEHVAAYGEDGTTGCMRDGYVRINQGAARGESPELRRLDQESYDASVKHPDVLSAFRTWSACMREQGFSYRDPTEAVGDPRWRTPGPSDEEIRTAGADVRCKKRSRLVAVWSGVERELQQRGLRKHRDHFAALADGKSRWLADARSVISGAVRSAGR</sequence>
<evidence type="ECO:0000313" key="2">
    <source>
        <dbReference type="Proteomes" id="UP000295136"/>
    </source>
</evidence>
<dbReference type="Proteomes" id="UP000295136">
    <property type="component" value="Unassembled WGS sequence"/>
</dbReference>
<organism evidence="1 2">
    <name type="scientific">Nonomuraea mesophila</name>
    <dbReference type="NCBI Taxonomy" id="2530382"/>
    <lineage>
        <taxon>Bacteria</taxon>
        <taxon>Bacillati</taxon>
        <taxon>Actinomycetota</taxon>
        <taxon>Actinomycetes</taxon>
        <taxon>Streptosporangiales</taxon>
        <taxon>Streptosporangiaceae</taxon>
        <taxon>Nonomuraea</taxon>
    </lineage>
</organism>
<accession>A0A4R5EB06</accession>